<feature type="transmembrane region" description="Helical" evidence="10">
    <location>
        <begin position="106"/>
        <end position="132"/>
    </location>
</feature>
<dbReference type="PROSITE" id="PS51039">
    <property type="entry name" value="ZF_AN1"/>
    <property type="match status" value="1"/>
</dbReference>
<dbReference type="GO" id="GO:0008270">
    <property type="term" value="F:zinc ion binding"/>
    <property type="evidence" value="ECO:0007669"/>
    <property type="project" value="UniProtKB-KW"/>
</dbReference>
<dbReference type="InterPro" id="IPR035952">
    <property type="entry name" value="Rhomboid-like_sf"/>
</dbReference>
<keyword evidence="3 10" id="KW-0812">Transmembrane</keyword>
<keyword evidence="5" id="KW-0863">Zinc-finger</keyword>
<evidence type="ECO:0000256" key="10">
    <source>
        <dbReference type="SAM" id="Phobius"/>
    </source>
</evidence>
<dbReference type="EMBL" id="DTAK01000047">
    <property type="protein sequence ID" value="HGU59787.1"/>
    <property type="molecule type" value="Genomic_DNA"/>
</dbReference>
<keyword evidence="9 10" id="KW-0472">Membrane</keyword>
<comment type="caution">
    <text evidence="12">The sequence shown here is derived from an EMBL/GenBank/DDBJ whole genome shotgun (WGS) entry which is preliminary data.</text>
</comment>
<evidence type="ECO:0000256" key="4">
    <source>
        <dbReference type="ARBA" id="ARBA00022723"/>
    </source>
</evidence>
<keyword evidence="4" id="KW-0479">Metal-binding</keyword>
<proteinExistence type="inferred from homology"/>
<dbReference type="PANTHER" id="PTHR43731">
    <property type="entry name" value="RHOMBOID PROTEASE"/>
    <property type="match status" value="1"/>
</dbReference>
<dbReference type="SMART" id="SM01160">
    <property type="entry name" value="DUF1751"/>
    <property type="match status" value="1"/>
</dbReference>
<feature type="transmembrane region" description="Helical" evidence="10">
    <location>
        <begin position="66"/>
        <end position="86"/>
    </location>
</feature>
<dbReference type="Pfam" id="PF01428">
    <property type="entry name" value="zf-AN1"/>
    <property type="match status" value="1"/>
</dbReference>
<evidence type="ECO:0000259" key="11">
    <source>
        <dbReference type="PROSITE" id="PS51039"/>
    </source>
</evidence>
<dbReference type="GO" id="GO:0006508">
    <property type="term" value="P:proteolysis"/>
    <property type="evidence" value="ECO:0007669"/>
    <property type="project" value="UniProtKB-KW"/>
</dbReference>
<evidence type="ECO:0000256" key="2">
    <source>
        <dbReference type="ARBA" id="ARBA00009045"/>
    </source>
</evidence>
<dbReference type="InterPro" id="IPR050925">
    <property type="entry name" value="Rhomboid_protease_S54"/>
</dbReference>
<evidence type="ECO:0000256" key="6">
    <source>
        <dbReference type="ARBA" id="ARBA00022801"/>
    </source>
</evidence>
<dbReference type="GO" id="GO:0016020">
    <property type="term" value="C:membrane"/>
    <property type="evidence" value="ECO:0007669"/>
    <property type="project" value="UniProtKB-SubCell"/>
</dbReference>
<keyword evidence="8 10" id="KW-1133">Transmembrane helix</keyword>
<keyword evidence="12" id="KW-0645">Protease</keyword>
<evidence type="ECO:0000256" key="7">
    <source>
        <dbReference type="ARBA" id="ARBA00022833"/>
    </source>
</evidence>
<dbReference type="InterPro" id="IPR035896">
    <property type="entry name" value="AN1-like_Znf"/>
</dbReference>
<dbReference type="Pfam" id="PF01694">
    <property type="entry name" value="Rhomboid"/>
    <property type="match status" value="1"/>
</dbReference>
<dbReference type="SMART" id="SM00154">
    <property type="entry name" value="ZnF_AN1"/>
    <property type="match status" value="1"/>
</dbReference>
<dbReference type="InterPro" id="IPR022764">
    <property type="entry name" value="Peptidase_S54_rhomboid_dom"/>
</dbReference>
<dbReference type="SUPFAM" id="SSF144091">
    <property type="entry name" value="Rhomboid-like"/>
    <property type="match status" value="1"/>
</dbReference>
<evidence type="ECO:0000256" key="3">
    <source>
        <dbReference type="ARBA" id="ARBA00022692"/>
    </source>
</evidence>
<accession>A0A7C3YLF2</accession>
<dbReference type="EMBL" id="DTPI01000006">
    <property type="protein sequence ID" value="HGE65703.1"/>
    <property type="molecule type" value="Genomic_DNA"/>
</dbReference>
<keyword evidence="6" id="KW-0378">Hydrolase</keyword>
<feature type="domain" description="AN1-type" evidence="11">
    <location>
        <begin position="1"/>
        <end position="44"/>
    </location>
</feature>
<dbReference type="InterPro" id="IPR000058">
    <property type="entry name" value="Znf_AN1"/>
</dbReference>
<comment type="similarity">
    <text evidence="2">Belongs to the peptidase S54 family.</text>
</comment>
<feature type="transmembrane region" description="Helical" evidence="10">
    <location>
        <begin position="170"/>
        <end position="189"/>
    </location>
</feature>
<evidence type="ECO:0000313" key="12">
    <source>
        <dbReference type="EMBL" id="HGE65703.1"/>
    </source>
</evidence>
<dbReference type="Gene3D" id="4.10.1110.10">
    <property type="entry name" value="AN1-like Zinc finger"/>
    <property type="match status" value="1"/>
</dbReference>
<dbReference type="Gene3D" id="1.20.1540.10">
    <property type="entry name" value="Rhomboid-like"/>
    <property type="match status" value="1"/>
</dbReference>
<sequence length="257" mass="29322">MAKCDVCGREEDLPYKCPYCGGTFCSDHRLPEKHRCDSLYDIPVYVKRDIPQRVETTKPKRNIFEIYGYNNVILGIITVFFVLSIILDTFFRLFALDPERFYYMPWQIITNIFIHGSFDHYIVNAIVLFFFGTELERRVGGKNYLKIFLLSGIVGNICYILFAYVTNNLAPAVGASGAIYGVMGALAVIAPEIRVLLFFIIPVDIKTAIVLFAVYNLLMTPFSIFTGVAYVAHLGGLVFGLYYGSKIKQKIRGRWFY</sequence>
<evidence type="ECO:0000256" key="9">
    <source>
        <dbReference type="ARBA" id="ARBA00023136"/>
    </source>
</evidence>
<evidence type="ECO:0000256" key="8">
    <source>
        <dbReference type="ARBA" id="ARBA00022989"/>
    </source>
</evidence>
<evidence type="ECO:0000256" key="1">
    <source>
        <dbReference type="ARBA" id="ARBA00004141"/>
    </source>
</evidence>
<protein>
    <submittedName>
        <fullName evidence="12">Rhomboid family intramembrane serine protease</fullName>
    </submittedName>
</protein>
<name>A0A7C3YLF2_9EURY</name>
<feature type="transmembrane region" description="Helical" evidence="10">
    <location>
        <begin position="196"/>
        <end position="218"/>
    </location>
</feature>
<dbReference type="SUPFAM" id="SSF118310">
    <property type="entry name" value="AN1-like Zinc finger"/>
    <property type="match status" value="1"/>
</dbReference>
<comment type="subcellular location">
    <subcellularLocation>
        <location evidence="1">Membrane</location>
        <topology evidence="1">Multi-pass membrane protein</topology>
    </subcellularLocation>
</comment>
<organism evidence="12">
    <name type="scientific">Geoglobus ahangari</name>
    <dbReference type="NCBI Taxonomy" id="113653"/>
    <lineage>
        <taxon>Archaea</taxon>
        <taxon>Methanobacteriati</taxon>
        <taxon>Methanobacteriota</taxon>
        <taxon>Archaeoglobi</taxon>
        <taxon>Archaeoglobales</taxon>
        <taxon>Archaeoglobaceae</taxon>
        <taxon>Geoglobus</taxon>
    </lineage>
</organism>
<evidence type="ECO:0000256" key="5">
    <source>
        <dbReference type="ARBA" id="ARBA00022771"/>
    </source>
</evidence>
<feature type="transmembrane region" description="Helical" evidence="10">
    <location>
        <begin position="224"/>
        <end position="244"/>
    </location>
</feature>
<feature type="transmembrane region" description="Helical" evidence="10">
    <location>
        <begin position="144"/>
        <end position="164"/>
    </location>
</feature>
<gene>
    <name evidence="13" type="ORF">ENT89_06535</name>
    <name evidence="12" type="ORF">ENX77_00995</name>
</gene>
<dbReference type="PANTHER" id="PTHR43731:SF14">
    <property type="entry name" value="PRESENILIN-ASSOCIATED RHOMBOID-LIKE PROTEIN, MITOCHONDRIAL"/>
    <property type="match status" value="1"/>
</dbReference>
<dbReference type="AlphaFoldDB" id="A0A7C3YLF2"/>
<keyword evidence="7" id="KW-0862">Zinc</keyword>
<evidence type="ECO:0000313" key="13">
    <source>
        <dbReference type="EMBL" id="HGU59787.1"/>
    </source>
</evidence>
<reference evidence="12" key="1">
    <citation type="journal article" date="2020" name="mSystems">
        <title>Genome- and Community-Level Interaction Insights into Carbon Utilization and Element Cycling Functions of Hydrothermarchaeota in Hydrothermal Sediment.</title>
        <authorList>
            <person name="Zhou Z."/>
            <person name="Liu Y."/>
            <person name="Xu W."/>
            <person name="Pan J."/>
            <person name="Luo Z.H."/>
            <person name="Li M."/>
        </authorList>
    </citation>
    <scope>NUCLEOTIDE SEQUENCE [LARGE SCALE GENOMIC DNA]</scope>
    <source>
        <strain evidence="13">SpSt-62</strain>
        <strain evidence="12">SpSt-97</strain>
    </source>
</reference>
<dbReference type="GO" id="GO:0004252">
    <property type="term" value="F:serine-type endopeptidase activity"/>
    <property type="evidence" value="ECO:0007669"/>
    <property type="project" value="InterPro"/>
</dbReference>